<keyword evidence="1" id="KW-1133">Transmembrane helix</keyword>
<sequence length="141" mass="14944">MLLRAVVGAVTGAVAGGGFLVTLTLTTRYCNGGPSRALCGELLLVFPLQFLFWSVVAGMLLAAGFRFLRQRRGWYAAGAAPVLWVLLLVATYYVIYEHLDLYQAERGPVITTAMVITACVAHAVAALAAGRNAAQDQTPSA</sequence>
<dbReference type="Proteomes" id="UP000605568">
    <property type="component" value="Unassembled WGS sequence"/>
</dbReference>
<comment type="caution">
    <text evidence="2">The sequence shown here is derived from an EMBL/GenBank/DDBJ whole genome shotgun (WGS) entry which is preliminary data.</text>
</comment>
<accession>A0ABQ3MNH8</accession>
<feature type="transmembrane region" description="Helical" evidence="1">
    <location>
        <begin position="42"/>
        <end position="62"/>
    </location>
</feature>
<dbReference type="RefSeq" id="WP_191303736.1">
    <property type="nucleotide sequence ID" value="NZ_BNAR01000014.1"/>
</dbReference>
<gene>
    <name evidence="2" type="ORF">GCM10017774_71120</name>
</gene>
<evidence type="ECO:0000256" key="1">
    <source>
        <dbReference type="SAM" id="Phobius"/>
    </source>
</evidence>
<organism evidence="2 3">
    <name type="scientific">Lentzea cavernae</name>
    <dbReference type="NCBI Taxonomy" id="2020703"/>
    <lineage>
        <taxon>Bacteria</taxon>
        <taxon>Bacillati</taxon>
        <taxon>Actinomycetota</taxon>
        <taxon>Actinomycetes</taxon>
        <taxon>Pseudonocardiales</taxon>
        <taxon>Pseudonocardiaceae</taxon>
        <taxon>Lentzea</taxon>
    </lineage>
</organism>
<protein>
    <submittedName>
        <fullName evidence="2">Uncharacterized protein</fullName>
    </submittedName>
</protein>
<reference evidence="3" key="1">
    <citation type="journal article" date="2019" name="Int. J. Syst. Evol. Microbiol.">
        <title>The Global Catalogue of Microorganisms (GCM) 10K type strain sequencing project: providing services to taxonomists for standard genome sequencing and annotation.</title>
        <authorList>
            <consortium name="The Broad Institute Genomics Platform"/>
            <consortium name="The Broad Institute Genome Sequencing Center for Infectious Disease"/>
            <person name="Wu L."/>
            <person name="Ma J."/>
        </authorList>
    </citation>
    <scope>NUCLEOTIDE SEQUENCE [LARGE SCALE GENOMIC DNA]</scope>
    <source>
        <strain evidence="3">CGMCC 4.7367</strain>
    </source>
</reference>
<dbReference type="EMBL" id="BNAR01000014">
    <property type="protein sequence ID" value="GHH55094.1"/>
    <property type="molecule type" value="Genomic_DNA"/>
</dbReference>
<keyword evidence="1" id="KW-0812">Transmembrane</keyword>
<keyword evidence="1" id="KW-0472">Membrane</keyword>
<feature type="transmembrane region" description="Helical" evidence="1">
    <location>
        <begin position="107"/>
        <end position="129"/>
    </location>
</feature>
<evidence type="ECO:0000313" key="2">
    <source>
        <dbReference type="EMBL" id="GHH55094.1"/>
    </source>
</evidence>
<feature type="transmembrane region" description="Helical" evidence="1">
    <location>
        <begin position="74"/>
        <end position="95"/>
    </location>
</feature>
<proteinExistence type="predicted"/>
<keyword evidence="3" id="KW-1185">Reference proteome</keyword>
<evidence type="ECO:0000313" key="3">
    <source>
        <dbReference type="Proteomes" id="UP000605568"/>
    </source>
</evidence>
<name>A0ABQ3MNH8_9PSEU</name>